<gene>
    <name evidence="4" type="ORF">O6P43_009746</name>
</gene>
<evidence type="ECO:0000313" key="4">
    <source>
        <dbReference type="EMBL" id="KAJ7971768.1"/>
    </source>
</evidence>
<organism evidence="4 5">
    <name type="scientific">Quillaja saponaria</name>
    <name type="common">Soap bark tree</name>
    <dbReference type="NCBI Taxonomy" id="32244"/>
    <lineage>
        <taxon>Eukaryota</taxon>
        <taxon>Viridiplantae</taxon>
        <taxon>Streptophyta</taxon>
        <taxon>Embryophyta</taxon>
        <taxon>Tracheophyta</taxon>
        <taxon>Spermatophyta</taxon>
        <taxon>Magnoliopsida</taxon>
        <taxon>eudicotyledons</taxon>
        <taxon>Gunneridae</taxon>
        <taxon>Pentapetalae</taxon>
        <taxon>rosids</taxon>
        <taxon>fabids</taxon>
        <taxon>Fabales</taxon>
        <taxon>Quillajaceae</taxon>
        <taxon>Quillaja</taxon>
    </lineage>
</organism>
<name>A0AAD7VDL0_QUISA</name>
<reference evidence="4" key="1">
    <citation type="journal article" date="2023" name="Science">
        <title>Elucidation of the pathway for biosynthesis of saponin adjuvants from the soapbark tree.</title>
        <authorList>
            <person name="Reed J."/>
            <person name="Orme A."/>
            <person name="El-Demerdash A."/>
            <person name="Owen C."/>
            <person name="Martin L.B.B."/>
            <person name="Misra R.C."/>
            <person name="Kikuchi S."/>
            <person name="Rejzek M."/>
            <person name="Martin A.C."/>
            <person name="Harkess A."/>
            <person name="Leebens-Mack J."/>
            <person name="Louveau T."/>
            <person name="Stephenson M.J."/>
            <person name="Osbourn A."/>
        </authorList>
    </citation>
    <scope>NUCLEOTIDE SEQUENCE</scope>
    <source>
        <strain evidence="4">S10</strain>
    </source>
</reference>
<keyword evidence="3" id="KW-0732">Signal</keyword>
<dbReference type="Proteomes" id="UP001163823">
    <property type="component" value="Chromosome 4"/>
</dbReference>
<evidence type="ECO:0000256" key="2">
    <source>
        <dbReference type="SAM" id="Phobius"/>
    </source>
</evidence>
<evidence type="ECO:0000256" key="3">
    <source>
        <dbReference type="SAM" id="SignalP"/>
    </source>
</evidence>
<keyword evidence="2" id="KW-0472">Membrane</keyword>
<proteinExistence type="predicted"/>
<comment type="caution">
    <text evidence="4">The sequence shown here is derived from an EMBL/GenBank/DDBJ whole genome shotgun (WGS) entry which is preliminary data.</text>
</comment>
<dbReference type="EMBL" id="JARAOO010000004">
    <property type="protein sequence ID" value="KAJ7971768.1"/>
    <property type="molecule type" value="Genomic_DNA"/>
</dbReference>
<evidence type="ECO:0000313" key="5">
    <source>
        <dbReference type="Proteomes" id="UP001163823"/>
    </source>
</evidence>
<accession>A0AAD7VDL0</accession>
<feature type="transmembrane region" description="Helical" evidence="2">
    <location>
        <begin position="93"/>
        <end position="112"/>
    </location>
</feature>
<dbReference type="KEGG" id="qsa:O6P43_009746"/>
<sequence length="113" mass="11833">MTTITKFSAVLCMVILFSKLQALSSTNDPKISASPTVLPYITAPNMSSFFPSPTTQRPMSSAAPPNPEELQPIPSSGEFVGKKSSSSSRLDNVAATIGAMVCSLVVIELVVVA</sequence>
<keyword evidence="2" id="KW-0812">Transmembrane</keyword>
<evidence type="ECO:0000256" key="1">
    <source>
        <dbReference type="SAM" id="MobiDB-lite"/>
    </source>
</evidence>
<feature type="region of interest" description="Disordered" evidence="1">
    <location>
        <begin position="51"/>
        <end position="85"/>
    </location>
</feature>
<protein>
    <submittedName>
        <fullName evidence="4">Pentatricopeptide repeat-containing protein</fullName>
    </submittedName>
</protein>
<feature type="signal peptide" evidence="3">
    <location>
        <begin position="1"/>
        <end position="22"/>
    </location>
</feature>
<keyword evidence="2" id="KW-1133">Transmembrane helix</keyword>
<dbReference type="AlphaFoldDB" id="A0AAD7VDL0"/>
<feature type="chain" id="PRO_5042280142" evidence="3">
    <location>
        <begin position="23"/>
        <end position="113"/>
    </location>
</feature>
<keyword evidence="5" id="KW-1185">Reference proteome</keyword>